<protein>
    <submittedName>
        <fullName evidence="6">DUF1232 domain-containing protein</fullName>
    </submittedName>
</protein>
<dbReference type="GO" id="GO:0012505">
    <property type="term" value="C:endomembrane system"/>
    <property type="evidence" value="ECO:0007669"/>
    <property type="project" value="UniProtKB-SubCell"/>
</dbReference>
<evidence type="ECO:0000256" key="3">
    <source>
        <dbReference type="ARBA" id="ARBA00022989"/>
    </source>
</evidence>
<evidence type="ECO:0000313" key="6">
    <source>
        <dbReference type="EMBL" id="TLQ47933.1"/>
    </source>
</evidence>
<dbReference type="Pfam" id="PF06803">
    <property type="entry name" value="DUF1232"/>
    <property type="match status" value="1"/>
</dbReference>
<accession>A0A5R9EJA8</accession>
<gene>
    <name evidence="6" type="ORF">FEF34_01200</name>
</gene>
<comment type="caution">
    <text evidence="6">The sequence shown here is derived from an EMBL/GenBank/DDBJ whole genome shotgun (WGS) entry which is preliminary data.</text>
</comment>
<keyword evidence="7" id="KW-1185">Reference proteome</keyword>
<organism evidence="6 7">
    <name type="scientific">Streptomyces marianii</name>
    <dbReference type="NCBI Taxonomy" id="1817406"/>
    <lineage>
        <taxon>Bacteria</taxon>
        <taxon>Bacillati</taxon>
        <taxon>Actinomycetota</taxon>
        <taxon>Actinomycetes</taxon>
        <taxon>Kitasatosporales</taxon>
        <taxon>Streptomycetaceae</taxon>
        <taxon>Streptomyces</taxon>
    </lineage>
</organism>
<sequence length="85" mass="9378">MCSLAVIAMLGVVITLILRLRKSFQLLSSEEVPFQNKFAFWASIVYAICPIDLLPDPIYLDDIGILFAALHSLNKAAERAGITAR</sequence>
<comment type="subcellular location">
    <subcellularLocation>
        <location evidence="1">Endomembrane system</location>
        <topology evidence="1">Multi-pass membrane protein</topology>
    </subcellularLocation>
</comment>
<dbReference type="OrthoDB" id="4332048at2"/>
<proteinExistence type="predicted"/>
<evidence type="ECO:0000256" key="4">
    <source>
        <dbReference type="ARBA" id="ARBA00023136"/>
    </source>
</evidence>
<feature type="domain" description="DUF1232" evidence="5">
    <location>
        <begin position="37"/>
        <end position="67"/>
    </location>
</feature>
<evidence type="ECO:0000256" key="2">
    <source>
        <dbReference type="ARBA" id="ARBA00022692"/>
    </source>
</evidence>
<evidence type="ECO:0000256" key="1">
    <source>
        <dbReference type="ARBA" id="ARBA00004127"/>
    </source>
</evidence>
<keyword evidence="3" id="KW-1133">Transmembrane helix</keyword>
<evidence type="ECO:0000313" key="7">
    <source>
        <dbReference type="Proteomes" id="UP000305921"/>
    </source>
</evidence>
<dbReference type="InterPro" id="IPR010652">
    <property type="entry name" value="DUF1232"/>
</dbReference>
<dbReference type="Proteomes" id="UP000305921">
    <property type="component" value="Unassembled WGS sequence"/>
</dbReference>
<reference evidence="6 7" key="1">
    <citation type="submission" date="2019-05" db="EMBL/GenBank/DDBJ databases">
        <title>Streptomyces marianii sp. nov., a novel marine actinomycete from southern coast of India.</title>
        <authorList>
            <person name="Iniyan A.M."/>
            <person name="Wink J."/>
            <person name="Ramprasad E."/>
            <person name="Ramana C.V."/>
            <person name="Bunk B."/>
            <person name="Sproer C."/>
            <person name="Joseph F.-J.R.S."/>
            <person name="Vincent S.G.P."/>
        </authorList>
    </citation>
    <scope>NUCLEOTIDE SEQUENCE [LARGE SCALE GENOMIC DNA]</scope>
    <source>
        <strain evidence="6 7">ICN19</strain>
    </source>
</reference>
<evidence type="ECO:0000259" key="5">
    <source>
        <dbReference type="Pfam" id="PF06803"/>
    </source>
</evidence>
<name>A0A5R9EJA8_9ACTN</name>
<keyword evidence="4" id="KW-0472">Membrane</keyword>
<dbReference type="EMBL" id="VAWE01000001">
    <property type="protein sequence ID" value="TLQ47933.1"/>
    <property type="molecule type" value="Genomic_DNA"/>
</dbReference>
<dbReference type="AlphaFoldDB" id="A0A5R9EJA8"/>
<keyword evidence="2" id="KW-0812">Transmembrane</keyword>